<dbReference type="Gene3D" id="1.10.287.950">
    <property type="entry name" value="Methyl-accepting chemotaxis protein"/>
    <property type="match status" value="1"/>
</dbReference>
<keyword evidence="2" id="KW-0812">Transmembrane</keyword>
<evidence type="ECO:0000256" key="2">
    <source>
        <dbReference type="SAM" id="Phobius"/>
    </source>
</evidence>
<keyword evidence="1" id="KW-0175">Coiled coil</keyword>
<evidence type="ECO:0000313" key="3">
    <source>
        <dbReference type="EMBL" id="SDN80831.1"/>
    </source>
</evidence>
<dbReference type="InterPro" id="IPR009293">
    <property type="entry name" value="UPF0478"/>
</dbReference>
<evidence type="ECO:0000256" key="1">
    <source>
        <dbReference type="SAM" id="Coils"/>
    </source>
</evidence>
<dbReference type="Pfam" id="PF06103">
    <property type="entry name" value="DUF948"/>
    <property type="match status" value="1"/>
</dbReference>
<dbReference type="Proteomes" id="UP000199334">
    <property type="component" value="Unassembled WGS sequence"/>
</dbReference>
<dbReference type="InterPro" id="IPR036141">
    <property type="entry name" value="MukF_M_sp"/>
</dbReference>
<sequence length="135" mass="15280">MVNILHISALIASIAFLILVIYISYTLVSVRKTFHHMANTTEALEKQMQGITHETTELLKKTNYMAADISGKTDKLDVLFDGVKGIGQTVQEFNESLQKLSDELKEQASEHAEKTSQTIKWGEAAIHLWKKYKDK</sequence>
<keyword evidence="4" id="KW-1185">Reference proteome</keyword>
<dbReference type="EMBL" id="FNIG01000009">
    <property type="protein sequence ID" value="SDN80831.1"/>
    <property type="molecule type" value="Genomic_DNA"/>
</dbReference>
<dbReference type="SUPFAM" id="SSF140570">
    <property type="entry name" value="MukF C-terminal domain-like"/>
    <property type="match status" value="1"/>
</dbReference>
<accession>A0A1H0EEV9</accession>
<gene>
    <name evidence="3" type="ORF">SAMN05216498_3121</name>
</gene>
<evidence type="ECO:0000313" key="4">
    <source>
        <dbReference type="Proteomes" id="UP000199334"/>
    </source>
</evidence>
<protein>
    <submittedName>
        <fullName evidence="3">Uncharacterized protein YoxC, contains an MCP-like domain</fullName>
    </submittedName>
</protein>
<dbReference type="PANTHER" id="PTHR40070">
    <property type="entry name" value="UPF0478 PROTEIN YTXG"/>
    <property type="match status" value="1"/>
</dbReference>
<name>A0A1H0EEV9_9BACI</name>
<reference evidence="3 4" key="1">
    <citation type="submission" date="2016-10" db="EMBL/GenBank/DDBJ databases">
        <authorList>
            <person name="de Groot N.N."/>
        </authorList>
    </citation>
    <scope>NUCLEOTIDE SEQUENCE [LARGE SCALE GENOMIC DNA]</scope>
    <source>
        <strain evidence="3 4">CGMCC 1.3442</strain>
    </source>
</reference>
<dbReference type="STRING" id="237069.SAMN05216498_3121"/>
<feature type="coiled-coil region" evidence="1">
    <location>
        <begin position="90"/>
        <end position="117"/>
    </location>
</feature>
<keyword evidence="2" id="KW-1133">Transmembrane helix</keyword>
<dbReference type="PANTHER" id="PTHR40070:SF1">
    <property type="entry name" value="UPF0478 PROTEIN YTXG"/>
    <property type="match status" value="1"/>
</dbReference>
<dbReference type="AlphaFoldDB" id="A0A1H0EEV9"/>
<organism evidence="3 4">
    <name type="scientific">Tenuibacillus multivorans</name>
    <dbReference type="NCBI Taxonomy" id="237069"/>
    <lineage>
        <taxon>Bacteria</taxon>
        <taxon>Bacillati</taxon>
        <taxon>Bacillota</taxon>
        <taxon>Bacilli</taxon>
        <taxon>Bacillales</taxon>
        <taxon>Bacillaceae</taxon>
        <taxon>Tenuibacillus</taxon>
    </lineage>
</organism>
<proteinExistence type="predicted"/>
<feature type="transmembrane region" description="Helical" evidence="2">
    <location>
        <begin position="6"/>
        <end position="28"/>
    </location>
</feature>
<dbReference type="RefSeq" id="WP_176753074.1">
    <property type="nucleotide sequence ID" value="NZ_BJVZ01000009.1"/>
</dbReference>
<keyword evidence="2" id="KW-0472">Membrane</keyword>